<feature type="domain" description="TFIIS-type" evidence="4">
    <location>
        <begin position="255"/>
        <end position="297"/>
    </location>
</feature>
<name>A0A6C0KEG2_9ZZZZ</name>
<sequence>MAVAKEILHIQKLVDENNPNGAFTMVQRNRACTKIITEELFQKLNNLAPLKQRNFNSEELIVVESQKEGIHKGLELIRNSVKTNHYNPLARQSDPERLAETALEREQVYFFLQTGDYNTAMEHTRTKIRGKFGRIFRERFEYCESEIQRWSVNTERGIWNASLHQAKKENIPKTWKHKEMRRIYTRITTRVSSNLKFTPNANSVIERLESAEILPQQLAFLTPDELDPESARILRERQHYELHYNDKNWETQADGMYACPKCKCKKTDYVERQTRSADEPMTVFLTCLRPSCGKRWRM</sequence>
<dbReference type="SUPFAM" id="SSF57783">
    <property type="entry name" value="Zinc beta-ribbon"/>
    <property type="match status" value="1"/>
</dbReference>
<keyword evidence="1" id="KW-0479">Metal-binding</keyword>
<dbReference type="GO" id="GO:0003676">
    <property type="term" value="F:nucleic acid binding"/>
    <property type="evidence" value="ECO:0007669"/>
    <property type="project" value="InterPro"/>
</dbReference>
<keyword evidence="3" id="KW-0862">Zinc</keyword>
<evidence type="ECO:0000313" key="5">
    <source>
        <dbReference type="EMBL" id="QHU14708.1"/>
    </source>
</evidence>
<evidence type="ECO:0000256" key="1">
    <source>
        <dbReference type="ARBA" id="ARBA00022723"/>
    </source>
</evidence>
<evidence type="ECO:0000259" key="4">
    <source>
        <dbReference type="PROSITE" id="PS51133"/>
    </source>
</evidence>
<dbReference type="SMART" id="SM00440">
    <property type="entry name" value="ZnF_C2C2"/>
    <property type="match status" value="1"/>
</dbReference>
<dbReference type="GO" id="GO:0008270">
    <property type="term" value="F:zinc ion binding"/>
    <property type="evidence" value="ECO:0007669"/>
    <property type="project" value="UniProtKB-KW"/>
</dbReference>
<dbReference type="CDD" id="cd13749">
    <property type="entry name" value="Zn-ribbon_TFIIS"/>
    <property type="match status" value="1"/>
</dbReference>
<evidence type="ECO:0000256" key="2">
    <source>
        <dbReference type="ARBA" id="ARBA00022771"/>
    </source>
</evidence>
<proteinExistence type="predicted"/>
<dbReference type="GO" id="GO:0006351">
    <property type="term" value="P:DNA-templated transcription"/>
    <property type="evidence" value="ECO:0007669"/>
    <property type="project" value="InterPro"/>
</dbReference>
<dbReference type="Gene3D" id="2.20.25.10">
    <property type="match status" value="1"/>
</dbReference>
<dbReference type="PROSITE" id="PS00466">
    <property type="entry name" value="ZF_TFIIS_1"/>
    <property type="match status" value="1"/>
</dbReference>
<organism evidence="5">
    <name type="scientific">viral metagenome</name>
    <dbReference type="NCBI Taxonomy" id="1070528"/>
    <lineage>
        <taxon>unclassified sequences</taxon>
        <taxon>metagenomes</taxon>
        <taxon>organismal metagenomes</taxon>
    </lineage>
</organism>
<protein>
    <recommendedName>
        <fullName evidence="4">TFIIS-type domain-containing protein</fullName>
    </recommendedName>
</protein>
<keyword evidence="2" id="KW-0863">Zinc-finger</keyword>
<dbReference type="Pfam" id="PF01096">
    <property type="entry name" value="Zn_ribbon_TFIIS"/>
    <property type="match status" value="1"/>
</dbReference>
<evidence type="ECO:0000256" key="3">
    <source>
        <dbReference type="ARBA" id="ARBA00022833"/>
    </source>
</evidence>
<dbReference type="PROSITE" id="PS51133">
    <property type="entry name" value="ZF_TFIIS_2"/>
    <property type="match status" value="1"/>
</dbReference>
<dbReference type="AlphaFoldDB" id="A0A6C0KEG2"/>
<dbReference type="EMBL" id="MN740845">
    <property type="protein sequence ID" value="QHU14708.1"/>
    <property type="molecule type" value="Genomic_DNA"/>
</dbReference>
<dbReference type="InterPro" id="IPR001222">
    <property type="entry name" value="Znf_TFIIS"/>
</dbReference>
<reference evidence="5" key="1">
    <citation type="journal article" date="2020" name="Nature">
        <title>Giant virus diversity and host interactions through global metagenomics.</title>
        <authorList>
            <person name="Schulz F."/>
            <person name="Roux S."/>
            <person name="Paez-Espino D."/>
            <person name="Jungbluth S."/>
            <person name="Walsh D.A."/>
            <person name="Denef V.J."/>
            <person name="McMahon K.D."/>
            <person name="Konstantinidis K.T."/>
            <person name="Eloe-Fadrosh E.A."/>
            <person name="Kyrpides N.C."/>
            <person name="Woyke T."/>
        </authorList>
    </citation>
    <scope>NUCLEOTIDE SEQUENCE</scope>
    <source>
        <strain evidence="5">GVMAG-S-1102113-126</strain>
    </source>
</reference>
<accession>A0A6C0KEG2</accession>